<keyword evidence="7 8" id="KW-0238">DNA-binding</keyword>
<sequence length="440" mass="50517">MIDIDIWEKIKEKLSQDSKINQEVYNSYISKASFIENKKNDYTLVVKSSLGARLVEKYLQNIGEIIKKITNQLPQIDITTIDKFKKKEKIIKEIEEKKSNDFEFSFEHFIHGPSNVLAFKAAHSIVEKPGEWSPLFIYGDSGLGKTHLLKAIVYEIENKKPDLKVKYISSEEFASQVVDALQKGLDSIETLKKDFISYDFLLIDDIQFLAKKEKTNEILFTIFNNFLENKKQLVFSSDKLPDNLNGFDVRLITRFNLGLTTPIKPLDFHTALYIVDNEFKLQGITQKIPEEVRSHIAKFYANDVRKIKGCIRKINFWIMTNENAVLDLDLLNEIFKDMPITNLGILNVKKIKEIVAEKYGIPFKTLDGKVRTSVIVNARHIAMYLTREILGHSLTAIGSEFGGRDHTTVMSGIQKVEKTILTDKNFKNQIEGLKNLVISK</sequence>
<dbReference type="PROSITE" id="PS01008">
    <property type="entry name" value="DNAA"/>
    <property type="match status" value="1"/>
</dbReference>
<dbReference type="STRING" id="1399797.GCA_000518285_01427"/>
<dbReference type="InterPro" id="IPR020591">
    <property type="entry name" value="Chromosome_initiator_DnaA-like"/>
</dbReference>
<dbReference type="GO" id="GO:0006275">
    <property type="term" value="P:regulation of DNA replication"/>
    <property type="evidence" value="ECO:0007669"/>
    <property type="project" value="UniProtKB-UniRule"/>
</dbReference>
<dbReference type="PANTHER" id="PTHR30050">
    <property type="entry name" value="CHROMOSOMAL REPLICATION INITIATOR PROTEIN DNAA"/>
    <property type="match status" value="1"/>
</dbReference>
<dbReference type="Gene3D" id="3.30.300.180">
    <property type="match status" value="1"/>
</dbReference>
<dbReference type="RefSeq" id="WP_028126815.1">
    <property type="nucleotide sequence ID" value="NZ_PHNE01000001.1"/>
</dbReference>
<dbReference type="SUPFAM" id="SSF48295">
    <property type="entry name" value="TrpR-like"/>
    <property type="match status" value="1"/>
</dbReference>
<dbReference type="SUPFAM" id="SSF52540">
    <property type="entry name" value="P-loop containing nucleoside triphosphate hydrolases"/>
    <property type="match status" value="1"/>
</dbReference>
<evidence type="ECO:0000256" key="10">
    <source>
        <dbReference type="RuleBase" id="RU000577"/>
    </source>
</evidence>
<dbReference type="Gene3D" id="3.40.50.300">
    <property type="entry name" value="P-loop containing nucleotide triphosphate hydrolases"/>
    <property type="match status" value="1"/>
</dbReference>
<keyword evidence="15" id="KW-1185">Reference proteome</keyword>
<feature type="domain" description="Chromosomal replication initiator DnaA C-terminal" evidence="13">
    <location>
        <begin position="347"/>
        <end position="416"/>
    </location>
</feature>
<feature type="binding site" evidence="8">
    <location>
        <position position="145"/>
    </location>
    <ligand>
        <name>ATP</name>
        <dbReference type="ChEBI" id="CHEBI:30616"/>
    </ligand>
</feature>
<dbReference type="EMBL" id="PHNE01000001">
    <property type="protein sequence ID" value="PPE05890.1"/>
    <property type="molecule type" value="Genomic_DNA"/>
</dbReference>
<dbReference type="CDD" id="cd06571">
    <property type="entry name" value="Bac_DnaA_C"/>
    <property type="match status" value="1"/>
</dbReference>
<dbReference type="GO" id="GO:0005524">
    <property type="term" value="F:ATP binding"/>
    <property type="evidence" value="ECO:0007669"/>
    <property type="project" value="UniProtKB-UniRule"/>
</dbReference>
<dbReference type="Gene3D" id="1.10.1750.10">
    <property type="match status" value="1"/>
</dbReference>
<name>A0A2S5RF03_9MOLU</name>
<feature type="region of interest" description="Domain IV, binds dsDNA" evidence="8">
    <location>
        <begin position="319"/>
        <end position="440"/>
    </location>
</feature>
<evidence type="ECO:0000256" key="9">
    <source>
        <dbReference type="NCBIfam" id="TIGR00362"/>
    </source>
</evidence>
<dbReference type="Gene3D" id="1.10.8.60">
    <property type="match status" value="1"/>
</dbReference>
<organism evidence="14 15">
    <name type="scientific">Williamsoniiplasma lucivorax</name>
    <dbReference type="NCBI Taxonomy" id="209274"/>
    <lineage>
        <taxon>Bacteria</taxon>
        <taxon>Bacillati</taxon>
        <taxon>Mycoplasmatota</taxon>
        <taxon>Mollicutes</taxon>
        <taxon>Entomoplasmatales</taxon>
        <taxon>Williamsoniiplasma</taxon>
    </lineage>
</organism>
<evidence type="ECO:0000256" key="11">
    <source>
        <dbReference type="RuleBase" id="RU004227"/>
    </source>
</evidence>
<dbReference type="InterPro" id="IPR001957">
    <property type="entry name" value="Chromosome_initiator_DnaA"/>
</dbReference>
<evidence type="ECO:0000256" key="6">
    <source>
        <dbReference type="ARBA" id="ARBA00023121"/>
    </source>
</evidence>
<dbReference type="GO" id="GO:0005737">
    <property type="term" value="C:cytoplasm"/>
    <property type="evidence" value="ECO:0007669"/>
    <property type="project" value="UniProtKB-SubCell"/>
</dbReference>
<dbReference type="PRINTS" id="PR00051">
    <property type="entry name" value="DNAA"/>
</dbReference>
<comment type="subunit">
    <text evidence="8">Oligomerizes as a right-handed, spiral filament on DNA at oriC.</text>
</comment>
<evidence type="ECO:0000259" key="13">
    <source>
        <dbReference type="SMART" id="SM00760"/>
    </source>
</evidence>
<comment type="caution">
    <text evidence="14">The sequence shown here is derived from an EMBL/GenBank/DDBJ whole genome shotgun (WGS) entry which is preliminary data.</text>
</comment>
<evidence type="ECO:0000313" key="14">
    <source>
        <dbReference type="EMBL" id="PPE05890.1"/>
    </source>
</evidence>
<dbReference type="PANTHER" id="PTHR30050:SF2">
    <property type="entry name" value="CHROMOSOMAL REPLICATION INITIATOR PROTEIN DNAA"/>
    <property type="match status" value="1"/>
</dbReference>
<evidence type="ECO:0000256" key="8">
    <source>
        <dbReference type="HAMAP-Rule" id="MF_00377"/>
    </source>
</evidence>
<evidence type="ECO:0000256" key="5">
    <source>
        <dbReference type="ARBA" id="ARBA00022840"/>
    </source>
</evidence>
<gene>
    <name evidence="8 14" type="primary">dnaA</name>
    <name evidence="14" type="ORF">ELUCI_v1c01780</name>
</gene>
<dbReference type="GO" id="GO:0003688">
    <property type="term" value="F:DNA replication origin binding"/>
    <property type="evidence" value="ECO:0007669"/>
    <property type="project" value="UniProtKB-UniRule"/>
</dbReference>
<dbReference type="InterPro" id="IPR013317">
    <property type="entry name" value="DnaA_dom"/>
</dbReference>
<dbReference type="AlphaFoldDB" id="A0A2S5RF03"/>
<dbReference type="InterPro" id="IPR018312">
    <property type="entry name" value="Chromosome_initiator_DnaA_CS"/>
</dbReference>
<feature type="binding site" evidence="8">
    <location>
        <position position="146"/>
    </location>
    <ligand>
        <name>ATP</name>
        <dbReference type="ChEBI" id="CHEBI:30616"/>
    </ligand>
</feature>
<reference evidence="14 15" key="1">
    <citation type="submission" date="2017-11" db="EMBL/GenBank/DDBJ databases">
        <title>Genome sequence of Entomoplasma lucivorax PIPN-2 (ATCC 49196).</title>
        <authorList>
            <person name="Lo W.-S."/>
            <person name="Gasparich G.E."/>
            <person name="Kuo C.-H."/>
        </authorList>
    </citation>
    <scope>NUCLEOTIDE SEQUENCE [LARGE SCALE GENOMIC DNA]</scope>
    <source>
        <strain evidence="14 15">PIPN-2</strain>
    </source>
</reference>
<dbReference type="Pfam" id="PF00308">
    <property type="entry name" value="Bac_DnaA"/>
    <property type="match status" value="1"/>
</dbReference>
<evidence type="ECO:0000256" key="1">
    <source>
        <dbReference type="ARBA" id="ARBA00006583"/>
    </source>
</evidence>
<dbReference type="NCBIfam" id="TIGR00362">
    <property type="entry name" value="DnaA"/>
    <property type="match status" value="1"/>
</dbReference>
<feature type="region of interest" description="Domain I, interacts with DnaA modulators" evidence="8">
    <location>
        <begin position="1"/>
        <end position="96"/>
    </location>
</feature>
<evidence type="ECO:0000256" key="4">
    <source>
        <dbReference type="ARBA" id="ARBA00022741"/>
    </source>
</evidence>
<dbReference type="InterPro" id="IPR027417">
    <property type="entry name" value="P-loop_NTPase"/>
</dbReference>
<feature type="domain" description="AAA+ ATPase" evidence="12">
    <location>
        <begin position="131"/>
        <end position="257"/>
    </location>
</feature>
<dbReference type="GO" id="GO:0005886">
    <property type="term" value="C:plasma membrane"/>
    <property type="evidence" value="ECO:0007669"/>
    <property type="project" value="TreeGrafter"/>
</dbReference>
<dbReference type="GO" id="GO:0006270">
    <property type="term" value="P:DNA replication initiation"/>
    <property type="evidence" value="ECO:0007669"/>
    <property type="project" value="UniProtKB-UniRule"/>
</dbReference>
<proteinExistence type="inferred from homology"/>
<protein>
    <recommendedName>
        <fullName evidence="8 9">Chromosomal replication initiator protein DnaA</fullName>
    </recommendedName>
</protein>
<dbReference type="InterPro" id="IPR010921">
    <property type="entry name" value="Trp_repressor/repl_initiator"/>
</dbReference>
<dbReference type="Proteomes" id="UP000237865">
    <property type="component" value="Unassembled WGS sequence"/>
</dbReference>
<comment type="caution">
    <text evidence="8">Lacks conserved residue(s) required for the propagation of feature annotation.</text>
</comment>
<comment type="domain">
    <text evidence="8">Domain I is involved in oligomerization and binding regulators, domain II is flexibile and of varying length in different bacteria, domain III forms the AAA+ region, while domain IV binds dsDNA.</text>
</comment>
<dbReference type="GO" id="GO:0008289">
    <property type="term" value="F:lipid binding"/>
    <property type="evidence" value="ECO:0007669"/>
    <property type="project" value="UniProtKB-KW"/>
</dbReference>
<dbReference type="SMART" id="SM00382">
    <property type="entry name" value="AAA"/>
    <property type="match status" value="1"/>
</dbReference>
<accession>A0A2S5RF03</accession>
<dbReference type="CDD" id="cd00009">
    <property type="entry name" value="AAA"/>
    <property type="match status" value="1"/>
</dbReference>
<feature type="binding site" evidence="8">
    <location>
        <position position="144"/>
    </location>
    <ligand>
        <name>ATP</name>
        <dbReference type="ChEBI" id="CHEBI:30616"/>
    </ligand>
</feature>
<evidence type="ECO:0000256" key="7">
    <source>
        <dbReference type="ARBA" id="ARBA00023125"/>
    </source>
</evidence>
<feature type="binding site" evidence="8">
    <location>
        <position position="142"/>
    </location>
    <ligand>
        <name>ATP</name>
        <dbReference type="ChEBI" id="CHEBI:30616"/>
    </ligand>
</feature>
<evidence type="ECO:0000256" key="3">
    <source>
        <dbReference type="ARBA" id="ARBA00022705"/>
    </source>
</evidence>
<evidence type="ECO:0000313" key="15">
    <source>
        <dbReference type="Proteomes" id="UP000237865"/>
    </source>
</evidence>
<evidence type="ECO:0000256" key="2">
    <source>
        <dbReference type="ARBA" id="ARBA00022490"/>
    </source>
</evidence>
<dbReference type="InterPro" id="IPR038454">
    <property type="entry name" value="DnaA_N_sf"/>
</dbReference>
<dbReference type="SMART" id="SM00760">
    <property type="entry name" value="Bac_DnaA_C"/>
    <property type="match status" value="1"/>
</dbReference>
<dbReference type="HAMAP" id="MF_00377">
    <property type="entry name" value="DnaA_bact"/>
    <property type="match status" value="1"/>
</dbReference>
<keyword evidence="3 8" id="KW-0235">DNA replication</keyword>
<keyword evidence="2 8" id="KW-0963">Cytoplasm</keyword>
<comment type="similarity">
    <text evidence="1 8 11">Belongs to the DnaA family.</text>
</comment>
<keyword evidence="6 8" id="KW-0446">Lipid-binding</keyword>
<comment type="function">
    <text evidence="8 10">Plays an essential role in the initiation and regulation of chromosomal replication. ATP-DnaA binds to the origin of replication (oriC) to initiate formation of the DNA replication initiation complex once per cell cycle. Binds the DnaA box (a 9 base pair repeat at the origin) and separates the double-stranded (ds)DNA. Forms a right-handed helical filament on oriC DNA; dsDNA binds to the exterior of the filament while single-stranded (ss)DNA is stabiized in the filament's interior. The ATP-DnaA-oriC complex binds and stabilizes one strand of the AT-rich DNA unwinding element (DUE), permitting loading of DNA polymerase. After initiation quickly degrades to an ADP-DnaA complex that is not apt for DNA replication. Binds acidic phospholipids.</text>
</comment>
<keyword evidence="4 8" id="KW-0547">Nucleotide-binding</keyword>
<evidence type="ECO:0000259" key="12">
    <source>
        <dbReference type="SMART" id="SM00382"/>
    </source>
</evidence>
<dbReference type="InterPro" id="IPR003593">
    <property type="entry name" value="AAA+_ATPase"/>
</dbReference>
<comment type="subcellular location">
    <subcellularLocation>
        <location evidence="8">Cytoplasm</location>
    </subcellularLocation>
</comment>
<dbReference type="InterPro" id="IPR013159">
    <property type="entry name" value="DnaA_C"/>
</dbReference>
<keyword evidence="5 8" id="KW-0067">ATP-binding</keyword>
<dbReference type="Pfam" id="PF08299">
    <property type="entry name" value="Bac_DnaA_C"/>
    <property type="match status" value="1"/>
</dbReference>